<accession>A0A229SM51</accession>
<dbReference type="Proteomes" id="UP000215199">
    <property type="component" value="Unassembled WGS sequence"/>
</dbReference>
<dbReference type="EMBL" id="NMUL01000076">
    <property type="protein sequence ID" value="OXM59741.1"/>
    <property type="molecule type" value="Genomic_DNA"/>
</dbReference>
<proteinExistence type="predicted"/>
<reference evidence="2" key="1">
    <citation type="submission" date="2017-07" db="EMBL/GenBank/DDBJ databases">
        <title>Comparative genome mining reveals phylogenetic distribution patterns of secondary metabolites in Amycolatopsis.</title>
        <authorList>
            <person name="Adamek M."/>
            <person name="Alanjary M."/>
            <person name="Sales-Ortells H."/>
            <person name="Goodfellow M."/>
            <person name="Bull A.T."/>
            <person name="Kalinowski J."/>
            <person name="Ziemert N."/>
        </authorList>
    </citation>
    <scope>NUCLEOTIDE SEQUENCE [LARGE SCALE GENOMIC DNA]</scope>
    <source>
        <strain evidence="2">H5</strain>
    </source>
</reference>
<evidence type="ECO:0000313" key="1">
    <source>
        <dbReference type="EMBL" id="OXM59741.1"/>
    </source>
</evidence>
<organism evidence="1 2">
    <name type="scientific">Amycolatopsis vastitatis</name>
    <dbReference type="NCBI Taxonomy" id="1905142"/>
    <lineage>
        <taxon>Bacteria</taxon>
        <taxon>Bacillati</taxon>
        <taxon>Actinomycetota</taxon>
        <taxon>Actinomycetes</taxon>
        <taxon>Pseudonocardiales</taxon>
        <taxon>Pseudonocardiaceae</taxon>
        <taxon>Amycolatopsis</taxon>
    </lineage>
</organism>
<dbReference type="AlphaFoldDB" id="A0A229SM51"/>
<gene>
    <name evidence="1" type="ORF">CF165_46350</name>
</gene>
<sequence length="66" mass="7177">MRTGKLRSTTQRAVVAHIASELPTHLTFGVDSVWAEAVPVAPRRTPVVNTKAPIVAVMRRMAILLS</sequence>
<protein>
    <submittedName>
        <fullName evidence="1">Uncharacterized protein</fullName>
    </submittedName>
</protein>
<name>A0A229SM51_9PSEU</name>
<keyword evidence="2" id="KW-1185">Reference proteome</keyword>
<evidence type="ECO:0000313" key="2">
    <source>
        <dbReference type="Proteomes" id="UP000215199"/>
    </source>
</evidence>
<comment type="caution">
    <text evidence="1">The sequence shown here is derived from an EMBL/GenBank/DDBJ whole genome shotgun (WGS) entry which is preliminary data.</text>
</comment>